<gene>
    <name evidence="1" type="ORF">F0M16_20865</name>
</gene>
<comment type="caution">
    <text evidence="1">The sequence shown here is derived from an EMBL/GenBank/DDBJ whole genome shotgun (WGS) entry which is preliminary data.</text>
</comment>
<reference evidence="1 2" key="1">
    <citation type="submission" date="2019-09" db="EMBL/GenBank/DDBJ databases">
        <authorList>
            <person name="Kritzky A."/>
            <person name="Schelkanova E.Y."/>
            <person name="Alkhova Z.V."/>
            <person name="Smirnova N.I."/>
        </authorList>
    </citation>
    <scope>NUCLEOTIDE SEQUENCE [LARGE SCALE GENOMIC DNA]</scope>
    <source>
        <strain evidence="1 2">M1526</strain>
    </source>
</reference>
<sequence length="238" mass="26345">MNKLNKVVIAKYLIDNCADHPFIVDIYQSHGLKILSESVRNSRNFLLAVTDKVGSNLDASTVSTLCTNNLVLKLTESYLDLKYETVHIIENIVFVSNLENDLVVISANGAETLDGAQNKTDIEQLVCKYNILNASKGVLLKVLSYIDKDIDTITHNFENLTEGDKLSHRLHSTPVEIKDTSRNGTGTYLVPQSELASRTQSGNVFLFNPEKSFAVLVEGIEKNLYTYAIAESFAIDAA</sequence>
<proteinExistence type="predicted"/>
<dbReference type="Proteomes" id="UP000323225">
    <property type="component" value="Unassembled WGS sequence"/>
</dbReference>
<accession>A0A5Q6PD36</accession>
<evidence type="ECO:0000313" key="2">
    <source>
        <dbReference type="Proteomes" id="UP000323225"/>
    </source>
</evidence>
<dbReference type="EMBL" id="VUAA01000038">
    <property type="protein sequence ID" value="KAA1252787.1"/>
    <property type="molecule type" value="Genomic_DNA"/>
</dbReference>
<name>A0A5Q6PD36_VIBCL</name>
<dbReference type="AlphaFoldDB" id="A0A5Q6PD36"/>
<organism evidence="1 2">
    <name type="scientific">Vibrio cholerae</name>
    <dbReference type="NCBI Taxonomy" id="666"/>
    <lineage>
        <taxon>Bacteria</taxon>
        <taxon>Pseudomonadati</taxon>
        <taxon>Pseudomonadota</taxon>
        <taxon>Gammaproteobacteria</taxon>
        <taxon>Vibrionales</taxon>
        <taxon>Vibrionaceae</taxon>
        <taxon>Vibrio</taxon>
    </lineage>
</organism>
<evidence type="ECO:0000313" key="1">
    <source>
        <dbReference type="EMBL" id="KAA1252787.1"/>
    </source>
</evidence>
<protein>
    <submittedName>
        <fullName evidence="1">Uncharacterized protein</fullName>
    </submittedName>
</protein>